<feature type="domain" description="Reverse transcriptase Ty1/copia-type" evidence="1">
    <location>
        <begin position="58"/>
        <end position="161"/>
    </location>
</feature>
<evidence type="ECO:0000259" key="1">
    <source>
        <dbReference type="Pfam" id="PF07727"/>
    </source>
</evidence>
<organism evidence="2 3">
    <name type="scientific">Malus baccata</name>
    <name type="common">Siberian crab apple</name>
    <name type="synonym">Pyrus baccata</name>
    <dbReference type="NCBI Taxonomy" id="106549"/>
    <lineage>
        <taxon>Eukaryota</taxon>
        <taxon>Viridiplantae</taxon>
        <taxon>Streptophyta</taxon>
        <taxon>Embryophyta</taxon>
        <taxon>Tracheophyta</taxon>
        <taxon>Spermatophyta</taxon>
        <taxon>Magnoliopsida</taxon>
        <taxon>eudicotyledons</taxon>
        <taxon>Gunneridae</taxon>
        <taxon>Pentapetalae</taxon>
        <taxon>rosids</taxon>
        <taxon>fabids</taxon>
        <taxon>Rosales</taxon>
        <taxon>Rosaceae</taxon>
        <taxon>Amygdaloideae</taxon>
        <taxon>Maleae</taxon>
        <taxon>Malus</taxon>
    </lineage>
</organism>
<proteinExistence type="predicted"/>
<gene>
    <name evidence="2" type="ORF">C1H46_025357</name>
</gene>
<dbReference type="InterPro" id="IPR013103">
    <property type="entry name" value="RVT_2"/>
</dbReference>
<sequence>MITRSKNGISKPKAFSVTNHPLPSSIEVIPTTYLQASKSADWRLAMQNEFNALQSTGTWVLVPPTSSQNVVGCKWVFRLKKNPDGSIERYKARLVAKGFHQQEGLDYHETFSPVAKPVTIRILLTFAVQFNWFLHQLDISNAFLHGDLKEDVFMVQPPGFHDPSLLNHVSS</sequence>
<dbReference type="InterPro" id="IPR043502">
    <property type="entry name" value="DNA/RNA_pol_sf"/>
</dbReference>
<dbReference type="Proteomes" id="UP000315295">
    <property type="component" value="Unassembled WGS sequence"/>
</dbReference>
<reference evidence="2 3" key="1">
    <citation type="journal article" date="2019" name="G3 (Bethesda)">
        <title>Sequencing of a Wild Apple (Malus baccata) Genome Unravels the Differences Between Cultivated and Wild Apple Species Regarding Disease Resistance and Cold Tolerance.</title>
        <authorList>
            <person name="Chen X."/>
        </authorList>
    </citation>
    <scope>NUCLEOTIDE SEQUENCE [LARGE SCALE GENOMIC DNA]</scope>
    <source>
        <strain evidence="3">cv. Shandingzi</strain>
        <tissue evidence="2">Leaves</tissue>
    </source>
</reference>
<evidence type="ECO:0000313" key="3">
    <source>
        <dbReference type="Proteomes" id="UP000315295"/>
    </source>
</evidence>
<protein>
    <recommendedName>
        <fullName evidence="1">Reverse transcriptase Ty1/copia-type domain-containing protein</fullName>
    </recommendedName>
</protein>
<dbReference type="SUPFAM" id="SSF56672">
    <property type="entry name" value="DNA/RNA polymerases"/>
    <property type="match status" value="1"/>
</dbReference>
<dbReference type="AlphaFoldDB" id="A0A540LRW7"/>
<dbReference type="STRING" id="106549.A0A540LRW7"/>
<comment type="caution">
    <text evidence="2">The sequence shown here is derived from an EMBL/GenBank/DDBJ whole genome shotgun (WGS) entry which is preliminary data.</text>
</comment>
<evidence type="ECO:0000313" key="2">
    <source>
        <dbReference type="EMBL" id="TQD89069.1"/>
    </source>
</evidence>
<name>A0A540LRW7_MALBA</name>
<dbReference type="Pfam" id="PF07727">
    <property type="entry name" value="RVT_2"/>
    <property type="match status" value="1"/>
</dbReference>
<keyword evidence="3" id="KW-1185">Reference proteome</keyword>
<dbReference type="EMBL" id="VIEB01000492">
    <property type="protein sequence ID" value="TQD89069.1"/>
    <property type="molecule type" value="Genomic_DNA"/>
</dbReference>
<accession>A0A540LRW7</accession>